<evidence type="ECO:0000313" key="3">
    <source>
        <dbReference type="EMBL" id="CAJ0565678.1"/>
    </source>
</evidence>
<organism evidence="3 4">
    <name type="scientific">Mesorhabditis spiculigera</name>
    <dbReference type="NCBI Taxonomy" id="96644"/>
    <lineage>
        <taxon>Eukaryota</taxon>
        <taxon>Metazoa</taxon>
        <taxon>Ecdysozoa</taxon>
        <taxon>Nematoda</taxon>
        <taxon>Chromadorea</taxon>
        <taxon>Rhabditida</taxon>
        <taxon>Rhabditina</taxon>
        <taxon>Rhabditomorpha</taxon>
        <taxon>Rhabditoidea</taxon>
        <taxon>Rhabditidae</taxon>
        <taxon>Mesorhabditinae</taxon>
        <taxon>Mesorhabditis</taxon>
    </lineage>
</organism>
<protein>
    <submittedName>
        <fullName evidence="3">Uncharacterized protein</fullName>
    </submittedName>
</protein>
<feature type="region of interest" description="Disordered" evidence="1">
    <location>
        <begin position="265"/>
        <end position="284"/>
    </location>
</feature>
<feature type="non-terminal residue" evidence="3">
    <location>
        <position position="1"/>
    </location>
</feature>
<evidence type="ECO:0000256" key="1">
    <source>
        <dbReference type="SAM" id="MobiDB-lite"/>
    </source>
</evidence>
<name>A0AA36CCT3_9BILA</name>
<keyword evidence="4" id="KW-1185">Reference proteome</keyword>
<comment type="caution">
    <text evidence="3">The sequence shown here is derived from an EMBL/GenBank/DDBJ whole genome shotgun (WGS) entry which is preliminary data.</text>
</comment>
<evidence type="ECO:0000256" key="2">
    <source>
        <dbReference type="SAM" id="Phobius"/>
    </source>
</evidence>
<keyword evidence="2" id="KW-0812">Transmembrane</keyword>
<feature type="transmembrane region" description="Helical" evidence="2">
    <location>
        <begin position="49"/>
        <end position="70"/>
    </location>
</feature>
<keyword evidence="2" id="KW-1133">Transmembrane helix</keyword>
<proteinExistence type="predicted"/>
<evidence type="ECO:0000313" key="4">
    <source>
        <dbReference type="Proteomes" id="UP001177023"/>
    </source>
</evidence>
<feature type="transmembrane region" description="Helical" evidence="2">
    <location>
        <begin position="146"/>
        <end position="171"/>
    </location>
</feature>
<dbReference type="Proteomes" id="UP001177023">
    <property type="component" value="Unassembled WGS sequence"/>
</dbReference>
<keyword evidence="2" id="KW-0472">Membrane</keyword>
<feature type="region of interest" description="Disordered" evidence="1">
    <location>
        <begin position="226"/>
        <end position="247"/>
    </location>
</feature>
<dbReference type="EMBL" id="CATQJA010001087">
    <property type="protein sequence ID" value="CAJ0565678.1"/>
    <property type="molecule type" value="Genomic_DNA"/>
</dbReference>
<accession>A0AA36CCT3</accession>
<reference evidence="3" key="1">
    <citation type="submission" date="2023-06" db="EMBL/GenBank/DDBJ databases">
        <authorList>
            <person name="Delattre M."/>
        </authorList>
    </citation>
    <scope>NUCLEOTIDE SEQUENCE</scope>
    <source>
        <strain evidence="3">AF72</strain>
    </source>
</reference>
<feature type="transmembrane region" description="Helical" evidence="2">
    <location>
        <begin position="20"/>
        <end position="43"/>
    </location>
</feature>
<dbReference type="AlphaFoldDB" id="A0AA36CCT3"/>
<gene>
    <name evidence="3" type="ORF">MSPICULIGERA_LOCUS4310</name>
</gene>
<sequence>MDAAIEDKVLGLRTATASKILLVTELIFCVLLAGVVLVNLFSALTWLPFLMNSVFLVFNATSLILLTVGLRRKLPLHFLPILSYETVSISWTLVWLYACYTSGIEGHLWPLEWLGGPQSSREPQVTDVRDARYHDKSQTDPETKRALNLSGFLLVMFMLMFATKLLLWILAKHCFVVHQNEAVRQAMKFREFDPMRQLLDEEEEPKFTVVYNKDADKPTRVLRQASNAHITGQPTSPGSEHSGTSSMNNHGFIGAVQQWLDEQDGLRQGPQPSHPHPPAPLQTFDAQVCFF</sequence>